<gene>
    <name evidence="1" type="ORF">F3Y22_tig00110528pilonHSYRG00375</name>
</gene>
<protein>
    <submittedName>
        <fullName evidence="1">Uncharacterized protein</fullName>
    </submittedName>
</protein>
<name>A0A6A3ACK9_HIBSY</name>
<sequence>MPRLFSFIVNNKREWPPLSSGRRVREAGSWPSSVGCWWPEASVRDLLFVVEWIRSSVGARFLALLATERGRERIASVSSSCDGCSSVNGHEASMGGPAGGDRVEFVKLAKLLAVYVKHGVSNYTPGPPSFNMFTLCLSHISLVVVHDETLSYSSGPSAKYDMDDFGVELEHSCLSFTPQSWVGSWPSSVGCWWPELSVWGLGRKKREGNSSAHLDPLVAFFDRFRLRSEICYSLLSGQGGGRRWGSFFSPLGRRTGKRNGGRRGRAGWGDRVVFVKLAKLLAVYVKHGGSNHTSGPPSFSMFTLWSLSGLSHISLVVVHDETLPYSSGPSAKYDMDDFGVELEHSCLSFTPQTWLASLKKGYLLTGIESRTKSKFEAPAIDDLNIDVTLSRSTQERGWKEGSRPIVGLDGCFLKVPFKGILLSAVRKDADLGLDDGFGYTIISDQHKV</sequence>
<evidence type="ECO:0000313" key="1">
    <source>
        <dbReference type="EMBL" id="KAE8701673.1"/>
    </source>
</evidence>
<proteinExistence type="predicted"/>
<dbReference type="EMBL" id="VEPZ02001019">
    <property type="protein sequence ID" value="KAE8701673.1"/>
    <property type="molecule type" value="Genomic_DNA"/>
</dbReference>
<accession>A0A6A3ACK9</accession>
<reference evidence="1" key="1">
    <citation type="submission" date="2019-09" db="EMBL/GenBank/DDBJ databases">
        <title>Draft genome information of white flower Hibiscus syriacus.</title>
        <authorList>
            <person name="Kim Y.-M."/>
        </authorList>
    </citation>
    <scope>NUCLEOTIDE SEQUENCE [LARGE SCALE GENOMIC DNA]</scope>
    <source>
        <strain evidence="1">YM2019G1</strain>
    </source>
</reference>
<evidence type="ECO:0000313" key="2">
    <source>
        <dbReference type="Proteomes" id="UP000436088"/>
    </source>
</evidence>
<dbReference type="Proteomes" id="UP000436088">
    <property type="component" value="Unassembled WGS sequence"/>
</dbReference>
<comment type="caution">
    <text evidence="1">The sequence shown here is derived from an EMBL/GenBank/DDBJ whole genome shotgun (WGS) entry which is preliminary data.</text>
</comment>
<keyword evidence="2" id="KW-1185">Reference proteome</keyword>
<organism evidence="1 2">
    <name type="scientific">Hibiscus syriacus</name>
    <name type="common">Rose of Sharon</name>
    <dbReference type="NCBI Taxonomy" id="106335"/>
    <lineage>
        <taxon>Eukaryota</taxon>
        <taxon>Viridiplantae</taxon>
        <taxon>Streptophyta</taxon>
        <taxon>Embryophyta</taxon>
        <taxon>Tracheophyta</taxon>
        <taxon>Spermatophyta</taxon>
        <taxon>Magnoliopsida</taxon>
        <taxon>eudicotyledons</taxon>
        <taxon>Gunneridae</taxon>
        <taxon>Pentapetalae</taxon>
        <taxon>rosids</taxon>
        <taxon>malvids</taxon>
        <taxon>Malvales</taxon>
        <taxon>Malvaceae</taxon>
        <taxon>Malvoideae</taxon>
        <taxon>Hibiscus</taxon>
    </lineage>
</organism>
<dbReference type="AlphaFoldDB" id="A0A6A3ACK9"/>